<keyword evidence="2" id="KW-0732">Signal</keyword>
<accession>A0A6S7AWE2</accession>
<dbReference type="AlphaFoldDB" id="A0A6S7AWE2"/>
<feature type="chain" id="PRO_5028910949" evidence="2">
    <location>
        <begin position="22"/>
        <end position="86"/>
    </location>
</feature>
<name>A0A6S7AWE2_9BURK</name>
<sequence>MKLVQLIVAISILIPTVSSFAQSTPLAANEDVRAQLVQEKTTYQSLNSNDQKQASMNKVKRNGGQSHQIAGMNMGRYSLSVVGPSF</sequence>
<evidence type="ECO:0000256" key="2">
    <source>
        <dbReference type="SAM" id="SignalP"/>
    </source>
</evidence>
<evidence type="ECO:0000313" key="3">
    <source>
        <dbReference type="EMBL" id="CAB3775685.1"/>
    </source>
</evidence>
<feature type="signal peptide" evidence="2">
    <location>
        <begin position="1"/>
        <end position="21"/>
    </location>
</feature>
<reference evidence="3 4" key="1">
    <citation type="submission" date="2020-04" db="EMBL/GenBank/DDBJ databases">
        <authorList>
            <person name="De Canck E."/>
        </authorList>
    </citation>
    <scope>NUCLEOTIDE SEQUENCE [LARGE SCALE GENOMIC DNA]</scope>
    <source>
        <strain evidence="3 4">LMG 28614</strain>
    </source>
</reference>
<evidence type="ECO:0000256" key="1">
    <source>
        <dbReference type="SAM" id="MobiDB-lite"/>
    </source>
</evidence>
<feature type="compositionally biased region" description="Polar residues" evidence="1">
    <location>
        <begin position="45"/>
        <end position="56"/>
    </location>
</feature>
<feature type="region of interest" description="Disordered" evidence="1">
    <location>
        <begin position="45"/>
        <end position="69"/>
    </location>
</feature>
<dbReference type="Proteomes" id="UP000494365">
    <property type="component" value="Unassembled WGS sequence"/>
</dbReference>
<gene>
    <name evidence="3" type="ORF">LMG28614_00059</name>
</gene>
<evidence type="ECO:0000313" key="4">
    <source>
        <dbReference type="Proteomes" id="UP000494365"/>
    </source>
</evidence>
<keyword evidence="4" id="KW-1185">Reference proteome</keyword>
<dbReference type="EMBL" id="CADIKK010000001">
    <property type="protein sequence ID" value="CAB3775685.1"/>
    <property type="molecule type" value="Genomic_DNA"/>
</dbReference>
<protein>
    <submittedName>
        <fullName evidence="3">Uncharacterized protein</fullName>
    </submittedName>
</protein>
<proteinExistence type="predicted"/>
<organism evidence="3 4">
    <name type="scientific">Paraburkholderia ultramafica</name>
    <dbReference type="NCBI Taxonomy" id="1544867"/>
    <lineage>
        <taxon>Bacteria</taxon>
        <taxon>Pseudomonadati</taxon>
        <taxon>Pseudomonadota</taxon>
        <taxon>Betaproteobacteria</taxon>
        <taxon>Burkholderiales</taxon>
        <taxon>Burkholderiaceae</taxon>
        <taxon>Paraburkholderia</taxon>
    </lineage>
</organism>
<dbReference type="RefSeq" id="WP_175147581.1">
    <property type="nucleotide sequence ID" value="NZ_CADIKK010000001.1"/>
</dbReference>